<dbReference type="PANTHER" id="PTHR28559:SF1">
    <property type="entry name" value="DNA REPAIR PROTEIN XRCC4"/>
    <property type="match status" value="1"/>
</dbReference>
<name>V4LUQ6_EUTSA</name>
<evidence type="ECO:0000313" key="3">
    <source>
        <dbReference type="Proteomes" id="UP000030689"/>
    </source>
</evidence>
<dbReference type="GO" id="GO:0032807">
    <property type="term" value="C:DNA ligase IV complex"/>
    <property type="evidence" value="ECO:0007669"/>
    <property type="project" value="TreeGrafter"/>
</dbReference>
<dbReference type="Gramene" id="ESQ47539">
    <property type="protein sequence ID" value="ESQ47539"/>
    <property type="gene ID" value="EUTSA_v10021924mg"/>
</dbReference>
<dbReference type="AlphaFoldDB" id="V4LUQ6"/>
<dbReference type="InterPro" id="IPR010585">
    <property type="entry name" value="DNA_repair_prot_XRCC4"/>
</dbReference>
<protein>
    <submittedName>
        <fullName evidence="2">Uncharacterized protein</fullName>
    </submittedName>
</protein>
<feature type="compositionally biased region" description="Basic and acidic residues" evidence="1">
    <location>
        <begin position="87"/>
        <end position="97"/>
    </location>
</feature>
<dbReference type="GO" id="GO:0010165">
    <property type="term" value="P:response to X-ray"/>
    <property type="evidence" value="ECO:0007669"/>
    <property type="project" value="TreeGrafter"/>
</dbReference>
<dbReference type="GO" id="GO:0006310">
    <property type="term" value="P:DNA recombination"/>
    <property type="evidence" value="ECO:0007669"/>
    <property type="project" value="InterPro"/>
</dbReference>
<evidence type="ECO:0000256" key="1">
    <source>
        <dbReference type="SAM" id="MobiDB-lite"/>
    </source>
</evidence>
<dbReference type="KEGG" id="eus:EUTSA_v10021924mg"/>
<feature type="region of interest" description="Disordered" evidence="1">
    <location>
        <begin position="69"/>
        <end position="97"/>
    </location>
</feature>
<organism evidence="2 3">
    <name type="scientific">Eutrema salsugineum</name>
    <name type="common">Saltwater cress</name>
    <name type="synonym">Sisymbrium salsugineum</name>
    <dbReference type="NCBI Taxonomy" id="72664"/>
    <lineage>
        <taxon>Eukaryota</taxon>
        <taxon>Viridiplantae</taxon>
        <taxon>Streptophyta</taxon>
        <taxon>Embryophyta</taxon>
        <taxon>Tracheophyta</taxon>
        <taxon>Spermatophyta</taxon>
        <taxon>Magnoliopsida</taxon>
        <taxon>eudicotyledons</taxon>
        <taxon>Gunneridae</taxon>
        <taxon>Pentapetalae</taxon>
        <taxon>rosids</taxon>
        <taxon>malvids</taxon>
        <taxon>Brassicales</taxon>
        <taxon>Brassicaceae</taxon>
        <taxon>Eutremeae</taxon>
        <taxon>Eutrema</taxon>
    </lineage>
</organism>
<keyword evidence="3" id="KW-1185">Reference proteome</keyword>
<dbReference type="PANTHER" id="PTHR28559">
    <property type="entry name" value="DNA REPAIR PROTEIN XRCC4"/>
    <property type="match status" value="1"/>
</dbReference>
<feature type="compositionally biased region" description="Basic and acidic residues" evidence="1">
    <location>
        <begin position="70"/>
        <end position="80"/>
    </location>
</feature>
<evidence type="ECO:0000313" key="2">
    <source>
        <dbReference type="EMBL" id="ESQ47539.1"/>
    </source>
</evidence>
<reference evidence="2 3" key="1">
    <citation type="journal article" date="2013" name="Front. Plant Sci.">
        <title>The Reference Genome of the Halophytic Plant Eutrema salsugineum.</title>
        <authorList>
            <person name="Yang R."/>
            <person name="Jarvis D.E."/>
            <person name="Chen H."/>
            <person name="Beilstein M.A."/>
            <person name="Grimwood J."/>
            <person name="Jenkins J."/>
            <person name="Shu S."/>
            <person name="Prochnik S."/>
            <person name="Xin M."/>
            <person name="Ma C."/>
            <person name="Schmutz J."/>
            <person name="Wing R.A."/>
            <person name="Mitchell-Olds T."/>
            <person name="Schumaker K.S."/>
            <person name="Wang X."/>
        </authorList>
    </citation>
    <scope>NUCLEOTIDE SEQUENCE [LARGE SCALE GENOMIC DNA]</scope>
</reference>
<dbReference type="EMBL" id="KI517408">
    <property type="protein sequence ID" value="ESQ47539.1"/>
    <property type="molecule type" value="Genomic_DNA"/>
</dbReference>
<dbReference type="Proteomes" id="UP000030689">
    <property type="component" value="Unassembled WGS sequence"/>
</dbReference>
<gene>
    <name evidence="2" type="ORF">EUTSA_v10021924mg</name>
</gene>
<dbReference type="GO" id="GO:0003677">
    <property type="term" value="F:DNA binding"/>
    <property type="evidence" value="ECO:0007669"/>
    <property type="project" value="InterPro"/>
</dbReference>
<dbReference type="OMA" id="ICHEKTE"/>
<dbReference type="SUPFAM" id="SSF58022">
    <property type="entry name" value="XRCC4, C-terminal oligomerization domain"/>
    <property type="match status" value="1"/>
</dbReference>
<accession>V4LUQ6</accession>
<proteinExistence type="predicted"/>
<dbReference type="GO" id="GO:0006303">
    <property type="term" value="P:double-strand break repair via nonhomologous end joining"/>
    <property type="evidence" value="ECO:0007669"/>
    <property type="project" value="TreeGrafter"/>
</dbReference>
<dbReference type="InterPro" id="IPR014751">
    <property type="entry name" value="XRCC4-like_C"/>
</dbReference>
<dbReference type="Gene3D" id="1.20.5.370">
    <property type="match status" value="1"/>
</dbReference>
<dbReference type="STRING" id="72664.V4LUQ6"/>
<sequence>MIHACETLGSFESSPDKVVNKTRSVEKMKSEAEKCLAQGEKICHEKTEFEDATYGKFLSLLNTKKAKLRALRDKEDSERAVEEEESTDKAESFEREK</sequence>
<dbReference type="GO" id="GO:0005958">
    <property type="term" value="C:DNA-dependent protein kinase-DNA ligase 4 complex"/>
    <property type="evidence" value="ECO:0007669"/>
    <property type="project" value="TreeGrafter"/>
</dbReference>